<dbReference type="InterPro" id="IPR056516">
    <property type="entry name" value="INTS7_N"/>
</dbReference>
<dbReference type="InterPro" id="IPR016024">
    <property type="entry name" value="ARM-type_fold"/>
</dbReference>
<evidence type="ECO:0000313" key="3">
    <source>
        <dbReference type="EMBL" id="VDK56051.1"/>
    </source>
</evidence>
<dbReference type="OrthoDB" id="1921953at2759"/>
<keyword evidence="4" id="KW-1185">Reference proteome</keyword>
<feature type="domain" description="Integrator complex subunit 7 N-terminal" evidence="2">
    <location>
        <begin position="11"/>
        <end position="279"/>
    </location>
</feature>
<reference evidence="3 4" key="2">
    <citation type="submission" date="2018-11" db="EMBL/GenBank/DDBJ databases">
        <authorList>
            <consortium name="Pathogen Informatics"/>
        </authorList>
    </citation>
    <scope>NUCLEOTIDE SEQUENCE [LARGE SCALE GENOMIC DNA]</scope>
</reference>
<gene>
    <name evidence="3" type="ORF">ASIM_LOCUS15791</name>
</gene>
<dbReference type="Pfam" id="PF24436">
    <property type="entry name" value="INTS7_N"/>
    <property type="match status" value="1"/>
</dbReference>
<dbReference type="AlphaFoldDB" id="A0A0M3K5Z3"/>
<dbReference type="SUPFAM" id="SSF48371">
    <property type="entry name" value="ARM repeat"/>
    <property type="match status" value="1"/>
</dbReference>
<comment type="similarity">
    <text evidence="1">Belongs to the Integrator subunit 7 family.</text>
</comment>
<dbReference type="InterPro" id="IPR033060">
    <property type="entry name" value="INTS7"/>
</dbReference>
<evidence type="ECO:0000259" key="2">
    <source>
        <dbReference type="Pfam" id="PF24436"/>
    </source>
</evidence>
<evidence type="ECO:0000313" key="5">
    <source>
        <dbReference type="WBParaSite" id="ASIM_0001638401-mRNA-1"/>
    </source>
</evidence>
<sequence length="588" mass="67185">MDSRVCEALSYVDKGLYAETLGEKMELLVNLKTLMSNTRIPYFINAAVLRLLEAFRIDDSALRRFIIQILNECTDELAVVYSKTEITRRLLRFSYSNDSLKRAYNLRLLATLAAVISDSKRVHHLIMKSVDCESRDERAAAVVAMNAFAAASKRFSEMTLRKIEEVINSPQCSLRLKVYVVRVIANLHNDDETIVNAIDICEKILFKTPNKYIAFNIIQSVTSIVQKRRITMPRLMDVLLRYHKASADGRSLRMVILESIKRLSPAADLFSNAVIQLFARLIYAPGVNIDEISLDRSSIWGKNAWTNYLVARTAMRNGHLRSIALPILESIEFSDERFDKLSPYFKAANTENRLWLSALKSICKAAIGEFKVSELENAISNYDHAVCTLEMLCVKKTWWHCFWFCERYVNCLRSTLAVLRRVLVTRNFTSLPLSVGAPSKQWKTCATNMVECYDKWHCLLRECYDADADTITSLDLKCFECSLMCAALMWLVEEDSQLCFDSCLELFASVCTSAVNNYHRELLEWAKGELDRLKNANIPLEKRLSNQIAVMNHVASELLGIARFRLLLKRHLVHGRVVILKHSSSISP</sequence>
<dbReference type="PANTHER" id="PTHR13322:SF2">
    <property type="entry name" value="INTEGRATOR COMPLEX SUBUNIT 7"/>
    <property type="match status" value="1"/>
</dbReference>
<dbReference type="PANTHER" id="PTHR13322">
    <property type="entry name" value="C1ORF73 PROTEIN"/>
    <property type="match status" value="1"/>
</dbReference>
<reference evidence="5" key="1">
    <citation type="submission" date="2017-02" db="UniProtKB">
        <authorList>
            <consortium name="WormBaseParasite"/>
        </authorList>
    </citation>
    <scope>IDENTIFICATION</scope>
</reference>
<accession>A0A0M3K5Z3</accession>
<evidence type="ECO:0000256" key="1">
    <source>
        <dbReference type="ARBA" id="ARBA00008565"/>
    </source>
</evidence>
<protein>
    <submittedName>
        <fullName evidence="5">Integrator complex subunit 7</fullName>
    </submittedName>
</protein>
<dbReference type="GO" id="GO:0032039">
    <property type="term" value="C:integrator complex"/>
    <property type="evidence" value="ECO:0007669"/>
    <property type="project" value="InterPro"/>
</dbReference>
<dbReference type="EMBL" id="UYRR01032566">
    <property type="protein sequence ID" value="VDK56051.1"/>
    <property type="molecule type" value="Genomic_DNA"/>
</dbReference>
<proteinExistence type="inferred from homology"/>
<dbReference type="GO" id="GO:0034472">
    <property type="term" value="P:snRNA 3'-end processing"/>
    <property type="evidence" value="ECO:0007669"/>
    <property type="project" value="TreeGrafter"/>
</dbReference>
<evidence type="ECO:0000313" key="4">
    <source>
        <dbReference type="Proteomes" id="UP000267096"/>
    </source>
</evidence>
<dbReference type="WBParaSite" id="ASIM_0001638401-mRNA-1">
    <property type="protein sequence ID" value="ASIM_0001638401-mRNA-1"/>
    <property type="gene ID" value="ASIM_0001638401"/>
</dbReference>
<name>A0A0M3K5Z3_ANISI</name>
<dbReference type="Proteomes" id="UP000267096">
    <property type="component" value="Unassembled WGS sequence"/>
</dbReference>
<organism evidence="5">
    <name type="scientific">Anisakis simplex</name>
    <name type="common">Herring worm</name>
    <dbReference type="NCBI Taxonomy" id="6269"/>
    <lineage>
        <taxon>Eukaryota</taxon>
        <taxon>Metazoa</taxon>
        <taxon>Ecdysozoa</taxon>
        <taxon>Nematoda</taxon>
        <taxon>Chromadorea</taxon>
        <taxon>Rhabditida</taxon>
        <taxon>Spirurina</taxon>
        <taxon>Ascaridomorpha</taxon>
        <taxon>Ascaridoidea</taxon>
        <taxon>Anisakidae</taxon>
        <taxon>Anisakis</taxon>
        <taxon>Anisakis simplex complex</taxon>
    </lineage>
</organism>